<dbReference type="InterPro" id="IPR011990">
    <property type="entry name" value="TPR-like_helical_dom_sf"/>
</dbReference>
<feature type="repeat" description="PPR" evidence="2">
    <location>
        <begin position="763"/>
        <end position="797"/>
    </location>
</feature>
<dbReference type="PROSITE" id="PS51375">
    <property type="entry name" value="PPR"/>
    <property type="match status" value="10"/>
</dbReference>
<feature type="repeat" description="PPR" evidence="2">
    <location>
        <begin position="965"/>
        <end position="999"/>
    </location>
</feature>
<evidence type="ECO:0000256" key="2">
    <source>
        <dbReference type="PROSITE-ProRule" id="PRU00708"/>
    </source>
</evidence>
<dbReference type="Proteomes" id="UP000886520">
    <property type="component" value="Chromosome 5"/>
</dbReference>
<keyword evidence="1" id="KW-0677">Repeat</keyword>
<keyword evidence="4" id="KW-1185">Reference proteome</keyword>
<feature type="repeat" description="PPR" evidence="2">
    <location>
        <begin position="1097"/>
        <end position="1131"/>
    </location>
</feature>
<dbReference type="GO" id="GO:0009451">
    <property type="term" value="P:RNA modification"/>
    <property type="evidence" value="ECO:0007669"/>
    <property type="project" value="InterPro"/>
</dbReference>
<dbReference type="GO" id="GO:0048731">
    <property type="term" value="P:system development"/>
    <property type="evidence" value="ECO:0007669"/>
    <property type="project" value="UniProtKB-ARBA"/>
</dbReference>
<feature type="repeat" description="PPR" evidence="2">
    <location>
        <begin position="530"/>
        <end position="560"/>
    </location>
</feature>
<dbReference type="FunFam" id="1.25.40.10:FF:000344">
    <property type="entry name" value="Pentatricopeptide repeat-containing protein"/>
    <property type="match status" value="1"/>
</dbReference>
<comment type="caution">
    <text evidence="3">The sequence shown here is derived from an EMBL/GenBank/DDBJ whole genome shotgun (WGS) entry which is preliminary data.</text>
</comment>
<protein>
    <recommendedName>
        <fullName evidence="5">Pentatricopeptide repeat-containing protein</fullName>
    </recommendedName>
</protein>
<dbReference type="GO" id="GO:0003723">
    <property type="term" value="F:RNA binding"/>
    <property type="evidence" value="ECO:0007669"/>
    <property type="project" value="InterPro"/>
</dbReference>
<sequence length="1255" mass="139182">MAIYAAGRKCTYHKSPAILQQKLAKLICQNSSWAPPGQTHVLSLQVGANLTRQRPSWEVLRPFLHSTKTGIRRNSSSALPLQKTHLPQTHLGLQEASHDQILILCKQGDLDRALHVLFILPSSANPPPDQVYLSLLNICKKEKCLSQALRLYTHIITHSSQKLSIVLGNQLVHVFVACGGIEIATKIFLGLTNPTSSSWEALISGYAGSGQGIKALEMYFRTRQSDMEPHVSTITSLLKICGSIQDLEGGRKLHSDAVERRDDADVFVGSTLVSMYGKCRRLSEAEKVFGALVQRNVVSWNSMLASYIENENEEAALRLFRQMQEEGVTPNHLTFMAALRACGTLGDKKDFEAFSCGSHLKLVLDIGRALHADARKRSVASNAYVESALLSMYKKCGSFLELEDVFSSLLERNVVSWNVMLAALMDQGLEETTLQLYRAMQEEGVKPDHQTTMVALLACCNLLEKEHAITIDMQSNKGMSYKVCEALYHDSWQSGFAFDIILGSMFINVYGKCGAIEDAEDVFGKLSSPDVATWNAMLSVYAEQLQAEKAFKLYRQMHEEMVCQDGLTLVAMLQACGSFAGKEEAADYENCNKVIASEIGNGLHSVAQKQGLESSTQVANTLISMYGKFGRVGHSEVVFDRLVKRDVVSWNAMLSAYIEQEQFDLVLQLYCQMRKEGFIPDRLTIAVAILACGIAAQKEETSLLGGHSLKEVSHEIVRALHFEAVSRGFDLNKHLRSSLVSTYSKCGAVFEAEKVFLEACQPDTFYWNAMLVAYVEHDRGDKALQLYKVMQDNNFVDKHTVVIALKACATCIRRDEAVEHGHITAAVCLEIGHSLHAYAWKNGLGSNMFVGSTLISMYGKCGCIEKAKHVFDRMARRDTVLWNAMLFACVEHGEGEDALQLFCLMQKERVSFDHQTLTMALQACCILAEREKAIVRDGQAMKVSSLRIGQSLHSDAVQSKEVFSDVVVLNSLVSMYGKCGAIREAEKTFDCLWKRSISSWNAMLSAYLEYDQCEKAIQLYHKLQKMPTNVDDVTCGYILQACSQTGRLDVCRQVHFIAASSGVDLSFLLSTTLAHTYGNCGCMLDAKAVFQGLPKPDVVAWSTCVSGFAQQGKPESSFLFFDKMHMEGIIADEVTCSSFLFACSHAGLVDEGVQYFNSMDKVFGITSTLKHYANVIDLLARTGNLAKVEYVLEKMPIKPDLAIWMCVLSACCLHGNLELAKFAFTSAIQLQPVDSAGYILMSNVYQQRDPMECVR</sequence>
<reference evidence="3 4" key="1">
    <citation type="submission" date="2021-01" db="EMBL/GenBank/DDBJ databases">
        <title>Adiantum capillus-veneris genome.</title>
        <authorList>
            <person name="Fang Y."/>
            <person name="Liao Q."/>
        </authorList>
    </citation>
    <scope>NUCLEOTIDE SEQUENCE [LARGE SCALE GENOMIC DNA]</scope>
    <source>
        <strain evidence="3">H3</strain>
        <tissue evidence="3">Leaf</tissue>
    </source>
</reference>
<evidence type="ECO:0008006" key="5">
    <source>
        <dbReference type="Google" id="ProtNLM"/>
    </source>
</evidence>
<dbReference type="PANTHER" id="PTHR47926">
    <property type="entry name" value="PENTATRICOPEPTIDE REPEAT-CONTAINING PROTEIN"/>
    <property type="match status" value="1"/>
</dbReference>
<evidence type="ECO:0000313" key="3">
    <source>
        <dbReference type="EMBL" id="KAI5080266.1"/>
    </source>
</evidence>
<dbReference type="Gene3D" id="1.25.40.10">
    <property type="entry name" value="Tetratricopeptide repeat domain"/>
    <property type="match status" value="9"/>
</dbReference>
<dbReference type="AlphaFoldDB" id="A0A9D4V5M6"/>
<dbReference type="InterPro" id="IPR002885">
    <property type="entry name" value="PPR_rpt"/>
</dbReference>
<dbReference type="Pfam" id="PF01535">
    <property type="entry name" value="PPR"/>
    <property type="match status" value="7"/>
</dbReference>
<dbReference type="NCBIfam" id="TIGR00756">
    <property type="entry name" value="PPR"/>
    <property type="match status" value="8"/>
</dbReference>
<feature type="repeat" description="PPR" evidence="2">
    <location>
        <begin position="646"/>
        <end position="680"/>
    </location>
</feature>
<organism evidence="3 4">
    <name type="scientific">Adiantum capillus-veneris</name>
    <name type="common">Maidenhair fern</name>
    <dbReference type="NCBI Taxonomy" id="13818"/>
    <lineage>
        <taxon>Eukaryota</taxon>
        <taxon>Viridiplantae</taxon>
        <taxon>Streptophyta</taxon>
        <taxon>Embryophyta</taxon>
        <taxon>Tracheophyta</taxon>
        <taxon>Polypodiopsida</taxon>
        <taxon>Polypodiidae</taxon>
        <taxon>Polypodiales</taxon>
        <taxon>Pteridineae</taxon>
        <taxon>Pteridaceae</taxon>
        <taxon>Vittarioideae</taxon>
        <taxon>Adiantum</taxon>
    </lineage>
</organism>
<dbReference type="FunFam" id="1.25.40.10:FF:000158">
    <property type="entry name" value="pentatricopeptide repeat-containing protein At2g33680"/>
    <property type="match status" value="1"/>
</dbReference>
<feature type="repeat" description="PPR" evidence="2">
    <location>
        <begin position="413"/>
        <end position="447"/>
    </location>
</feature>
<feature type="repeat" description="PPR" evidence="2">
    <location>
        <begin position="195"/>
        <end position="229"/>
    </location>
</feature>
<evidence type="ECO:0000313" key="4">
    <source>
        <dbReference type="Proteomes" id="UP000886520"/>
    </source>
</evidence>
<dbReference type="FunFam" id="1.25.40.10:FF:000381">
    <property type="entry name" value="Pentatricopeptide repeat-containing protein"/>
    <property type="match status" value="1"/>
</dbReference>
<dbReference type="EMBL" id="JABFUD020000005">
    <property type="protein sequence ID" value="KAI5080266.1"/>
    <property type="molecule type" value="Genomic_DNA"/>
</dbReference>
<name>A0A9D4V5M6_ADICA</name>
<dbReference type="OrthoDB" id="1895365at2759"/>
<feature type="repeat" description="PPR" evidence="2">
    <location>
        <begin position="878"/>
        <end position="912"/>
    </location>
</feature>
<accession>A0A9D4V5M6</accession>
<dbReference type="FunFam" id="1.25.40.10:FF:000396">
    <property type="entry name" value="Pentatricopeptide repeat-containing protein At2g36730"/>
    <property type="match status" value="1"/>
</dbReference>
<evidence type="ECO:0000256" key="1">
    <source>
        <dbReference type="ARBA" id="ARBA00022737"/>
    </source>
</evidence>
<feature type="repeat" description="PPR" evidence="2">
    <location>
        <begin position="847"/>
        <end position="877"/>
    </location>
</feature>
<proteinExistence type="predicted"/>
<dbReference type="InterPro" id="IPR046960">
    <property type="entry name" value="PPR_At4g14850-like_plant"/>
</dbReference>
<dbReference type="Pfam" id="PF13041">
    <property type="entry name" value="PPR_2"/>
    <property type="match status" value="5"/>
</dbReference>
<feature type="repeat" description="PPR" evidence="2">
    <location>
        <begin position="296"/>
        <end position="330"/>
    </location>
</feature>
<gene>
    <name evidence="3" type="ORF">GOP47_0005745</name>
</gene>